<sequence>MELTQQEADRLELLLLTHGNTLYRTAAAILGDAYEAQDAVQDAFLAWMEKRPNCPDGARERAWLIKVTVNGCKSRLRSPWRRRTGALTESVPTASPEEDSLMETMQALPVKDRVVLHLHYYEGYQTAEIARMLGCREGTVRSRLSRARKKLKALLDDEA</sequence>
<dbReference type="PANTHER" id="PTHR43133">
    <property type="entry name" value="RNA POLYMERASE ECF-TYPE SIGMA FACTO"/>
    <property type="match status" value="1"/>
</dbReference>
<dbReference type="InterPro" id="IPR014284">
    <property type="entry name" value="RNA_pol_sigma-70_dom"/>
</dbReference>
<comment type="similarity">
    <text evidence="1">Belongs to the sigma-70 factor family. ECF subfamily.</text>
</comment>
<dbReference type="Gene3D" id="1.10.1740.10">
    <property type="match status" value="1"/>
</dbReference>
<dbReference type="InterPro" id="IPR013324">
    <property type="entry name" value="RNA_pol_sigma_r3/r4-like"/>
</dbReference>
<dbReference type="Pfam" id="PF08281">
    <property type="entry name" value="Sigma70_r4_2"/>
    <property type="match status" value="1"/>
</dbReference>
<protein>
    <submittedName>
        <fullName evidence="7">RNA polymerase sigma factor</fullName>
    </submittedName>
</protein>
<dbReference type="InterPro" id="IPR013249">
    <property type="entry name" value="RNA_pol_sigma70_r4_t2"/>
</dbReference>
<comment type="caution">
    <text evidence="7">The sequence shown here is derived from an EMBL/GenBank/DDBJ whole genome shotgun (WGS) entry which is preliminary data.</text>
</comment>
<evidence type="ECO:0000256" key="2">
    <source>
        <dbReference type="ARBA" id="ARBA00023015"/>
    </source>
</evidence>
<dbReference type="Pfam" id="PF04542">
    <property type="entry name" value="Sigma70_r2"/>
    <property type="match status" value="1"/>
</dbReference>
<dbReference type="InterPro" id="IPR036388">
    <property type="entry name" value="WH-like_DNA-bd_sf"/>
</dbReference>
<dbReference type="InterPro" id="IPR000792">
    <property type="entry name" value="Tscrpt_reg_LuxR_C"/>
</dbReference>
<dbReference type="GO" id="GO:0003677">
    <property type="term" value="F:DNA binding"/>
    <property type="evidence" value="ECO:0007669"/>
    <property type="project" value="UniProtKB-KW"/>
</dbReference>
<proteinExistence type="inferred from homology"/>
<dbReference type="CDD" id="cd06171">
    <property type="entry name" value="Sigma70_r4"/>
    <property type="match status" value="1"/>
</dbReference>
<dbReference type="PROSITE" id="PS00622">
    <property type="entry name" value="HTH_LUXR_1"/>
    <property type="match status" value="1"/>
</dbReference>
<evidence type="ECO:0000259" key="6">
    <source>
        <dbReference type="PROSITE" id="PS00622"/>
    </source>
</evidence>
<dbReference type="SUPFAM" id="SSF88659">
    <property type="entry name" value="Sigma3 and sigma4 domains of RNA polymerase sigma factors"/>
    <property type="match status" value="1"/>
</dbReference>
<dbReference type="InterPro" id="IPR013325">
    <property type="entry name" value="RNA_pol_sigma_r2"/>
</dbReference>
<dbReference type="InterPro" id="IPR007627">
    <property type="entry name" value="RNA_pol_sigma70_r2"/>
</dbReference>
<dbReference type="EMBL" id="DXGA01000152">
    <property type="protein sequence ID" value="HIW94291.1"/>
    <property type="molecule type" value="Genomic_DNA"/>
</dbReference>
<keyword evidence="5" id="KW-0804">Transcription</keyword>
<evidence type="ECO:0000256" key="4">
    <source>
        <dbReference type="ARBA" id="ARBA00023125"/>
    </source>
</evidence>
<dbReference type="InterPro" id="IPR039425">
    <property type="entry name" value="RNA_pol_sigma-70-like"/>
</dbReference>
<feature type="domain" description="HTH luxR-type" evidence="6">
    <location>
        <begin position="123"/>
        <end position="150"/>
    </location>
</feature>
<keyword evidence="3" id="KW-0731">Sigma factor</keyword>
<evidence type="ECO:0000313" key="8">
    <source>
        <dbReference type="Proteomes" id="UP000824192"/>
    </source>
</evidence>
<reference evidence="7" key="2">
    <citation type="submission" date="2021-04" db="EMBL/GenBank/DDBJ databases">
        <authorList>
            <person name="Gilroy R."/>
        </authorList>
    </citation>
    <scope>NUCLEOTIDE SEQUENCE</scope>
    <source>
        <strain evidence="7">ChiGjej6B6-1540</strain>
    </source>
</reference>
<evidence type="ECO:0000256" key="3">
    <source>
        <dbReference type="ARBA" id="ARBA00023082"/>
    </source>
</evidence>
<keyword evidence="4" id="KW-0238">DNA-binding</keyword>
<reference evidence="7" key="1">
    <citation type="journal article" date="2021" name="PeerJ">
        <title>Extensive microbial diversity within the chicken gut microbiome revealed by metagenomics and culture.</title>
        <authorList>
            <person name="Gilroy R."/>
            <person name="Ravi A."/>
            <person name="Getino M."/>
            <person name="Pursley I."/>
            <person name="Horton D.L."/>
            <person name="Alikhan N.F."/>
            <person name="Baker D."/>
            <person name="Gharbi K."/>
            <person name="Hall N."/>
            <person name="Watson M."/>
            <person name="Adriaenssens E.M."/>
            <person name="Foster-Nyarko E."/>
            <person name="Jarju S."/>
            <person name="Secka A."/>
            <person name="Antonio M."/>
            <person name="Oren A."/>
            <person name="Chaudhuri R.R."/>
            <person name="La Ragione R."/>
            <person name="Hildebrand F."/>
            <person name="Pallen M.J."/>
        </authorList>
    </citation>
    <scope>NUCLEOTIDE SEQUENCE</scope>
    <source>
        <strain evidence="7">ChiGjej6B6-1540</strain>
    </source>
</reference>
<name>A0A9D1UPK3_9FIRM</name>
<dbReference type="Proteomes" id="UP000824192">
    <property type="component" value="Unassembled WGS sequence"/>
</dbReference>
<dbReference type="GO" id="GO:0006352">
    <property type="term" value="P:DNA-templated transcription initiation"/>
    <property type="evidence" value="ECO:0007669"/>
    <property type="project" value="InterPro"/>
</dbReference>
<gene>
    <name evidence="7" type="ORF">H9868_07105</name>
</gene>
<dbReference type="NCBIfam" id="TIGR02937">
    <property type="entry name" value="sigma70-ECF"/>
    <property type="match status" value="1"/>
</dbReference>
<dbReference type="GO" id="GO:0016987">
    <property type="term" value="F:sigma factor activity"/>
    <property type="evidence" value="ECO:0007669"/>
    <property type="project" value="UniProtKB-KW"/>
</dbReference>
<evidence type="ECO:0000256" key="5">
    <source>
        <dbReference type="ARBA" id="ARBA00023163"/>
    </source>
</evidence>
<evidence type="ECO:0000313" key="7">
    <source>
        <dbReference type="EMBL" id="HIW94291.1"/>
    </source>
</evidence>
<dbReference type="AlphaFoldDB" id="A0A9D1UPK3"/>
<dbReference type="PANTHER" id="PTHR43133:SF8">
    <property type="entry name" value="RNA POLYMERASE SIGMA FACTOR HI_1459-RELATED"/>
    <property type="match status" value="1"/>
</dbReference>
<dbReference type="Gene3D" id="1.10.10.10">
    <property type="entry name" value="Winged helix-like DNA-binding domain superfamily/Winged helix DNA-binding domain"/>
    <property type="match status" value="1"/>
</dbReference>
<accession>A0A9D1UPK3</accession>
<keyword evidence="2" id="KW-0805">Transcription regulation</keyword>
<organism evidence="7 8">
    <name type="scientific">Candidatus Flavonifractor merdipullorum</name>
    <dbReference type="NCBI Taxonomy" id="2838590"/>
    <lineage>
        <taxon>Bacteria</taxon>
        <taxon>Bacillati</taxon>
        <taxon>Bacillota</taxon>
        <taxon>Clostridia</taxon>
        <taxon>Eubacteriales</taxon>
        <taxon>Oscillospiraceae</taxon>
        <taxon>Flavonifractor</taxon>
    </lineage>
</organism>
<dbReference type="SUPFAM" id="SSF88946">
    <property type="entry name" value="Sigma2 domain of RNA polymerase sigma factors"/>
    <property type="match status" value="1"/>
</dbReference>
<evidence type="ECO:0000256" key="1">
    <source>
        <dbReference type="ARBA" id="ARBA00010641"/>
    </source>
</evidence>